<dbReference type="GeneID" id="54294566"/>
<gene>
    <name evidence="2" type="ORF">K452DRAFT_230005</name>
</gene>
<dbReference type="PANTHER" id="PTHR12461:SF99">
    <property type="entry name" value="BIFUNCTIONAL PEPTIDASE AND (3S)-LYSYL HYDROXYLASE JMJD7"/>
    <property type="match status" value="1"/>
</dbReference>
<dbReference type="Pfam" id="PF13621">
    <property type="entry name" value="Cupin_8"/>
    <property type="match status" value="1"/>
</dbReference>
<dbReference type="Gene3D" id="2.60.120.10">
    <property type="entry name" value="Jelly Rolls"/>
    <property type="match status" value="1"/>
</dbReference>
<dbReference type="InterPro" id="IPR014710">
    <property type="entry name" value="RmlC-like_jellyroll"/>
</dbReference>
<dbReference type="EMBL" id="ML995489">
    <property type="protein sequence ID" value="KAF2140790.1"/>
    <property type="molecule type" value="Genomic_DNA"/>
</dbReference>
<evidence type="ECO:0000259" key="1">
    <source>
        <dbReference type="PROSITE" id="PS51184"/>
    </source>
</evidence>
<dbReference type="AlphaFoldDB" id="A0A6A6B9P2"/>
<proteinExistence type="predicted"/>
<dbReference type="InterPro" id="IPR041667">
    <property type="entry name" value="Cupin_8"/>
</dbReference>
<reference evidence="2" key="1">
    <citation type="journal article" date="2020" name="Stud. Mycol.">
        <title>101 Dothideomycetes genomes: a test case for predicting lifestyles and emergence of pathogens.</title>
        <authorList>
            <person name="Haridas S."/>
            <person name="Albert R."/>
            <person name="Binder M."/>
            <person name="Bloem J."/>
            <person name="Labutti K."/>
            <person name="Salamov A."/>
            <person name="Andreopoulos B."/>
            <person name="Baker S."/>
            <person name="Barry K."/>
            <person name="Bills G."/>
            <person name="Bluhm B."/>
            <person name="Cannon C."/>
            <person name="Castanera R."/>
            <person name="Culley D."/>
            <person name="Daum C."/>
            <person name="Ezra D."/>
            <person name="Gonzalez J."/>
            <person name="Henrissat B."/>
            <person name="Kuo A."/>
            <person name="Liang C."/>
            <person name="Lipzen A."/>
            <person name="Lutzoni F."/>
            <person name="Magnuson J."/>
            <person name="Mondo S."/>
            <person name="Nolan M."/>
            <person name="Ohm R."/>
            <person name="Pangilinan J."/>
            <person name="Park H.-J."/>
            <person name="Ramirez L."/>
            <person name="Alfaro M."/>
            <person name="Sun H."/>
            <person name="Tritt A."/>
            <person name="Yoshinaga Y."/>
            <person name="Zwiers L.-H."/>
            <person name="Turgeon B."/>
            <person name="Goodwin S."/>
            <person name="Spatafora J."/>
            <person name="Crous P."/>
            <person name="Grigoriev I."/>
        </authorList>
    </citation>
    <scope>NUCLEOTIDE SEQUENCE</scope>
    <source>
        <strain evidence="2">CBS 121167</strain>
    </source>
</reference>
<dbReference type="RefSeq" id="XP_033396503.1">
    <property type="nucleotide sequence ID" value="XM_033537070.1"/>
</dbReference>
<dbReference type="SMART" id="SM00558">
    <property type="entry name" value="JmjC"/>
    <property type="match status" value="1"/>
</dbReference>
<name>A0A6A6B9P2_9PEZI</name>
<dbReference type="InterPro" id="IPR003347">
    <property type="entry name" value="JmjC_dom"/>
</dbReference>
<protein>
    <recommendedName>
        <fullName evidence="1">JmjC domain-containing protein</fullName>
    </recommendedName>
</protein>
<keyword evidence="3" id="KW-1185">Reference proteome</keyword>
<dbReference type="OrthoDB" id="415358at2759"/>
<dbReference type="SUPFAM" id="SSF51197">
    <property type="entry name" value="Clavaminate synthase-like"/>
    <property type="match status" value="1"/>
</dbReference>
<dbReference type="PANTHER" id="PTHR12461">
    <property type="entry name" value="HYPOXIA-INDUCIBLE FACTOR 1 ALPHA INHIBITOR-RELATED"/>
    <property type="match status" value="1"/>
</dbReference>
<feature type="domain" description="JmjC" evidence="1">
    <location>
        <begin position="181"/>
        <end position="363"/>
    </location>
</feature>
<accession>A0A6A6B9P2</accession>
<sequence>MLSPSLYEVVQPRPSHSHHTIRYIKSKELPQRGENNGNEKNNRLTNSVPTTDLITTYHELNATHIDTLTTEPSPLEFLRYVARNRPFVVRGGAADWPAVRKWDAAYLSSVMGSAAVNVAMTPAGNADALVRDPVGSGELLFVKPFETREPFADVLRRIAEQELHGTDPDVVRYAQTQNDNLRNEYLALAEDVPASVPFARIALAQPQGPDAVNFWLGNARSTTALHRDNYENVYVQVCGRKHFALLPALAAAAVAEREAIAATYVPEDGSEVKKLVPQRDDPPAKVLWPTLDPDSPSYSSANAFAECAPAMHVTLEPGDMLYLPALWYHKVSQSTSDEGICCAVNYWYDMDFSGPLWALATFARDVGRQVGGGGGGAAAGGTAGAETRA</sequence>
<evidence type="ECO:0000313" key="2">
    <source>
        <dbReference type="EMBL" id="KAF2140790.1"/>
    </source>
</evidence>
<dbReference type="Proteomes" id="UP000799438">
    <property type="component" value="Unassembled WGS sequence"/>
</dbReference>
<dbReference type="PROSITE" id="PS51184">
    <property type="entry name" value="JMJC"/>
    <property type="match status" value="1"/>
</dbReference>
<evidence type="ECO:0000313" key="3">
    <source>
        <dbReference type="Proteomes" id="UP000799438"/>
    </source>
</evidence>
<organism evidence="2 3">
    <name type="scientific">Aplosporella prunicola CBS 121167</name>
    <dbReference type="NCBI Taxonomy" id="1176127"/>
    <lineage>
        <taxon>Eukaryota</taxon>
        <taxon>Fungi</taxon>
        <taxon>Dikarya</taxon>
        <taxon>Ascomycota</taxon>
        <taxon>Pezizomycotina</taxon>
        <taxon>Dothideomycetes</taxon>
        <taxon>Dothideomycetes incertae sedis</taxon>
        <taxon>Botryosphaeriales</taxon>
        <taxon>Aplosporellaceae</taxon>
        <taxon>Aplosporella</taxon>
    </lineage>
</organism>